<feature type="compositionally biased region" description="Polar residues" evidence="1">
    <location>
        <begin position="1"/>
        <end position="32"/>
    </location>
</feature>
<organism evidence="2">
    <name type="scientific">uncultured Nocardioidaceae bacterium</name>
    <dbReference type="NCBI Taxonomy" id="253824"/>
    <lineage>
        <taxon>Bacteria</taxon>
        <taxon>Bacillati</taxon>
        <taxon>Actinomycetota</taxon>
        <taxon>Actinomycetes</taxon>
        <taxon>Propionibacteriales</taxon>
        <taxon>Nocardioidaceae</taxon>
        <taxon>environmental samples</taxon>
    </lineage>
</organism>
<name>A0A6J4KZT8_9ACTN</name>
<dbReference type="AlphaFoldDB" id="A0A6J4KZT8"/>
<sequence length="151" mass="16146">CAYSKARTTWSLPSGRTSAPASGSRSPRTAWTPSPRRPATISGFTSTSTARAPGRSAAPSRTATSRCHCCHGSARRCSPSAARAPSSTTAPTRSGSPSRCRWAHASGRRSLSPTRSRPRWVCRRCSATPSRSRVPTSPAAWRRRSCCCSRP</sequence>
<gene>
    <name evidence="2" type="ORF">AVDCRST_MAG29-409</name>
</gene>
<feature type="compositionally biased region" description="Low complexity" evidence="1">
    <location>
        <begin position="45"/>
        <end position="63"/>
    </location>
</feature>
<feature type="region of interest" description="Disordered" evidence="1">
    <location>
        <begin position="1"/>
        <end position="119"/>
    </location>
</feature>
<evidence type="ECO:0000313" key="2">
    <source>
        <dbReference type="EMBL" id="CAA9319154.1"/>
    </source>
</evidence>
<feature type="compositionally biased region" description="Low complexity" evidence="1">
    <location>
        <begin position="75"/>
        <end position="99"/>
    </location>
</feature>
<dbReference type="EMBL" id="CADCUG010000028">
    <property type="protein sequence ID" value="CAA9319154.1"/>
    <property type="molecule type" value="Genomic_DNA"/>
</dbReference>
<evidence type="ECO:0000256" key="1">
    <source>
        <dbReference type="SAM" id="MobiDB-lite"/>
    </source>
</evidence>
<feature type="non-terminal residue" evidence="2">
    <location>
        <position position="1"/>
    </location>
</feature>
<proteinExistence type="predicted"/>
<feature type="non-terminal residue" evidence="2">
    <location>
        <position position="151"/>
    </location>
</feature>
<protein>
    <submittedName>
        <fullName evidence="2">Acyl dehydratase</fullName>
    </submittedName>
</protein>
<reference evidence="2" key="1">
    <citation type="submission" date="2020-02" db="EMBL/GenBank/DDBJ databases">
        <authorList>
            <person name="Meier V. D."/>
        </authorList>
    </citation>
    <scope>NUCLEOTIDE SEQUENCE</scope>
    <source>
        <strain evidence="2">AVDCRST_MAG29</strain>
    </source>
</reference>
<accession>A0A6J4KZT8</accession>